<dbReference type="CDD" id="cd05466">
    <property type="entry name" value="PBP2_LTTR_substrate"/>
    <property type="match status" value="1"/>
</dbReference>
<gene>
    <name evidence="6" type="ORF">MBELCI_3333</name>
</gene>
<dbReference type="FunFam" id="1.10.10.10:FF:000001">
    <property type="entry name" value="LysR family transcriptional regulator"/>
    <property type="match status" value="1"/>
</dbReference>
<dbReference type="Gene3D" id="1.10.10.10">
    <property type="entry name" value="Winged helix-like DNA-binding domain superfamily/Winged helix DNA-binding domain"/>
    <property type="match status" value="1"/>
</dbReference>
<evidence type="ECO:0000313" key="7">
    <source>
        <dbReference type="Proteomes" id="UP000016566"/>
    </source>
</evidence>
<dbReference type="Pfam" id="PF03466">
    <property type="entry name" value="LysR_substrate"/>
    <property type="match status" value="1"/>
</dbReference>
<keyword evidence="3" id="KW-0238">DNA-binding</keyword>
<comment type="caution">
    <text evidence="6">The sequence shown here is derived from an EMBL/GenBank/DDBJ whole genome shotgun (WGS) entry which is preliminary data.</text>
</comment>
<dbReference type="PRINTS" id="PR00039">
    <property type="entry name" value="HTHLYSR"/>
</dbReference>
<keyword evidence="7" id="KW-1185">Reference proteome</keyword>
<feature type="domain" description="HTH lysR-type" evidence="5">
    <location>
        <begin position="1"/>
        <end position="62"/>
    </location>
</feature>
<evidence type="ECO:0000313" key="6">
    <source>
        <dbReference type="EMBL" id="GAD57281.1"/>
    </source>
</evidence>
<keyword evidence="4" id="KW-0804">Transcription</keyword>
<dbReference type="eggNOG" id="COG0583">
    <property type="taxonomic scope" value="Bacteria"/>
</dbReference>
<sequence>MKHPADLRSLHSFVTVAREGNVSRAAALLHLTQPAVSLQLKRLSEYTGLVLFRRTARGLELTRDGETLLKKAERVLEAVEEFSHAARRMTGTLSGTLRIGTIVDPDFIRLGRFLAELLEAAPGLQAELVHGMSGDVPVRLQRGEIDMGFMLDESLADMPVQGAPFHHQTLTRFRYLVIAPAGWERRVAGLGWAGLAELPWVGTPPASVHHRLLERRFRETGAEQNRVALVDQEPSMLAMVRSGVGLSLCRESIALYEKQANGLVVVEDMPLDTTLAVLVPETRRYEPAINLSLVLLSRIWTGLP</sequence>
<dbReference type="STRING" id="1337093.MBELCI_3333"/>
<protein>
    <submittedName>
        <fullName evidence="6">Transcriptional regulator</fullName>
    </submittedName>
</protein>
<dbReference type="GO" id="GO:0000976">
    <property type="term" value="F:transcription cis-regulatory region binding"/>
    <property type="evidence" value="ECO:0007669"/>
    <property type="project" value="TreeGrafter"/>
</dbReference>
<dbReference type="RefSeq" id="WP_021695380.1">
    <property type="nucleotide sequence ID" value="NZ_BATB01000075.1"/>
</dbReference>
<dbReference type="PANTHER" id="PTHR30126:SF40">
    <property type="entry name" value="HTH-TYPE TRANSCRIPTIONAL REGULATOR GLTR"/>
    <property type="match status" value="1"/>
</dbReference>
<reference evidence="6" key="1">
    <citation type="journal article" date="2013" name="Genome Announc.">
        <title>Draft Genome Sequence of Loktanella cinnabarina LL-001T, Isolated from Deep-Sea Floor Sediment.</title>
        <authorList>
            <person name="Nishi S."/>
            <person name="Tsubouchi T."/>
            <person name="Takaki Y."/>
            <person name="Koyanagi R."/>
            <person name="Satoh N."/>
            <person name="Maruyama T."/>
            <person name="Hatada Y."/>
        </authorList>
    </citation>
    <scope>NUCLEOTIDE SEQUENCE [LARGE SCALE GENOMIC DNA]</scope>
    <source>
        <strain evidence="6">LL-001</strain>
    </source>
</reference>
<dbReference type="Gene3D" id="3.40.190.10">
    <property type="entry name" value="Periplasmic binding protein-like II"/>
    <property type="match status" value="2"/>
</dbReference>
<accession>U2YPG1</accession>
<evidence type="ECO:0000256" key="1">
    <source>
        <dbReference type="ARBA" id="ARBA00009437"/>
    </source>
</evidence>
<dbReference type="PROSITE" id="PS50931">
    <property type="entry name" value="HTH_LYSR"/>
    <property type="match status" value="1"/>
</dbReference>
<evidence type="ECO:0000256" key="2">
    <source>
        <dbReference type="ARBA" id="ARBA00023015"/>
    </source>
</evidence>
<comment type="similarity">
    <text evidence="1">Belongs to the LysR transcriptional regulatory family.</text>
</comment>
<evidence type="ECO:0000256" key="3">
    <source>
        <dbReference type="ARBA" id="ARBA00023125"/>
    </source>
</evidence>
<proteinExistence type="inferred from homology"/>
<dbReference type="InterPro" id="IPR000847">
    <property type="entry name" value="LysR_HTH_N"/>
</dbReference>
<organism evidence="6 7">
    <name type="scientific">Limimaricola cinnabarinus LL-001</name>
    <dbReference type="NCBI Taxonomy" id="1337093"/>
    <lineage>
        <taxon>Bacteria</taxon>
        <taxon>Pseudomonadati</taxon>
        <taxon>Pseudomonadota</taxon>
        <taxon>Alphaproteobacteria</taxon>
        <taxon>Rhodobacterales</taxon>
        <taxon>Paracoccaceae</taxon>
        <taxon>Limimaricola</taxon>
    </lineage>
</organism>
<evidence type="ECO:0000256" key="4">
    <source>
        <dbReference type="ARBA" id="ARBA00023163"/>
    </source>
</evidence>
<dbReference type="InterPro" id="IPR005119">
    <property type="entry name" value="LysR_subst-bd"/>
</dbReference>
<dbReference type="PANTHER" id="PTHR30126">
    <property type="entry name" value="HTH-TYPE TRANSCRIPTIONAL REGULATOR"/>
    <property type="match status" value="1"/>
</dbReference>
<keyword evidence="2" id="KW-0805">Transcription regulation</keyword>
<dbReference type="InterPro" id="IPR036390">
    <property type="entry name" value="WH_DNA-bd_sf"/>
</dbReference>
<name>U2YPG1_9RHOB</name>
<dbReference type="OrthoDB" id="9814165at2"/>
<dbReference type="SUPFAM" id="SSF46785">
    <property type="entry name" value="Winged helix' DNA-binding domain"/>
    <property type="match status" value="1"/>
</dbReference>
<dbReference type="Proteomes" id="UP000016566">
    <property type="component" value="Unassembled WGS sequence"/>
</dbReference>
<dbReference type="SUPFAM" id="SSF53850">
    <property type="entry name" value="Periplasmic binding protein-like II"/>
    <property type="match status" value="1"/>
</dbReference>
<dbReference type="InterPro" id="IPR036388">
    <property type="entry name" value="WH-like_DNA-bd_sf"/>
</dbReference>
<dbReference type="EMBL" id="BATB01000075">
    <property type="protein sequence ID" value="GAD57281.1"/>
    <property type="molecule type" value="Genomic_DNA"/>
</dbReference>
<dbReference type="GO" id="GO:0003700">
    <property type="term" value="F:DNA-binding transcription factor activity"/>
    <property type="evidence" value="ECO:0007669"/>
    <property type="project" value="InterPro"/>
</dbReference>
<dbReference type="Pfam" id="PF00126">
    <property type="entry name" value="HTH_1"/>
    <property type="match status" value="1"/>
</dbReference>
<dbReference type="AlphaFoldDB" id="U2YPG1"/>
<evidence type="ECO:0000259" key="5">
    <source>
        <dbReference type="PROSITE" id="PS50931"/>
    </source>
</evidence>